<dbReference type="FunFam" id="3.30.200.20:FF:000281">
    <property type="entry name" value="Mitogen-activated protein kinase 4"/>
    <property type="match status" value="1"/>
</dbReference>
<evidence type="ECO:0000256" key="7">
    <source>
        <dbReference type="ARBA" id="ARBA00022527"/>
    </source>
</evidence>
<dbReference type="InterPro" id="IPR017441">
    <property type="entry name" value="Protein_kinase_ATP_BS"/>
</dbReference>
<evidence type="ECO:0000256" key="9">
    <source>
        <dbReference type="ARBA" id="ARBA00022679"/>
    </source>
</evidence>
<evidence type="ECO:0000256" key="17">
    <source>
        <dbReference type="ARBA" id="ARBA00071825"/>
    </source>
</evidence>
<dbReference type="PRINTS" id="PR01771">
    <property type="entry name" value="ERK3ERK4MAPK"/>
</dbReference>
<dbReference type="InterPro" id="IPR011009">
    <property type="entry name" value="Kinase-like_dom_sf"/>
</dbReference>
<keyword evidence="6" id="KW-0963">Cytoplasm</keyword>
<name>A0A8C7Q2S9_ONCMY</name>
<comment type="cofactor">
    <cofactor evidence="1">
        <name>Mg(2+)</name>
        <dbReference type="ChEBI" id="CHEBI:18420"/>
    </cofactor>
</comment>
<feature type="region of interest" description="Disordered" evidence="20">
    <location>
        <begin position="998"/>
        <end position="1033"/>
    </location>
</feature>
<dbReference type="GO" id="GO:0005524">
    <property type="term" value="F:ATP binding"/>
    <property type="evidence" value="ECO:0007669"/>
    <property type="project" value="UniProtKB-UniRule"/>
</dbReference>
<dbReference type="KEGG" id="omy:110525243"/>
<dbReference type="EC" id="2.7.11.24" evidence="5"/>
<dbReference type="GO" id="GO:0004707">
    <property type="term" value="F:MAP kinase activity"/>
    <property type="evidence" value="ECO:0007669"/>
    <property type="project" value="UniProtKB-EC"/>
</dbReference>
<reference evidence="22" key="3">
    <citation type="submission" date="2025-09" db="UniProtKB">
        <authorList>
            <consortium name="Ensembl"/>
        </authorList>
    </citation>
    <scope>IDENTIFICATION</scope>
</reference>
<dbReference type="SUPFAM" id="SSF56112">
    <property type="entry name" value="Protein kinase-like (PK-like)"/>
    <property type="match status" value="1"/>
</dbReference>
<keyword evidence="11" id="KW-0418">Kinase</keyword>
<dbReference type="GO" id="GO:0005737">
    <property type="term" value="C:cytoplasm"/>
    <property type="evidence" value="ECO:0007669"/>
    <property type="project" value="UniProtKB-SubCell"/>
</dbReference>
<accession>A0A8C7Q2S9</accession>
<evidence type="ECO:0000256" key="2">
    <source>
        <dbReference type="ARBA" id="ARBA00004123"/>
    </source>
</evidence>
<sequence length="1033" mass="112263">MAKQDSSLFLHGFDLGGHFIDPRPLGSGATGLVLSAVDKRSGQRVAVKKLVMRDAVSVKHALREVKITRRLQHENVVRVHEVLGPYGHPLPRDPAQLSALYIVQECMETDLAKLLEQGPLPGGHAILLFYQLLRGLKFIHSANVLHRDLKPANVFLNTDQLLLKIGDFGLARIVDPHYSHKGYLSEGLVTKWYRSPRLLLSPNNYTKAIDMWAAGCILAEMLTGRMLFAGAHELEQMQLILYTVPVLREEDHHDLRQVIPSYVSHGWRVRRSFRELLPEVDADAIDFLERILTFNPMDRLTAEAALSHPFLQQYSCPQDEPMSPQPFRIEDELDDSLVTEPGHSHSQASSSHWDRYDTSLSSDLYWQQQGGCQCMPGVSEVVNSKEEEVQRDPRAGSYPLLEEAQVDPRKYSHSSSAERFLDHSHSSLVRACGGGAYAELDCGRSCDYKVGSPSYLDKVAWRDGKPQHYSEPKLILDLSHWKRNSQLPVPEGPEPRGASVKELPVEETPWDLFQEISRWVESTQTRLSCPSPPQEPLSSASPPQEPLSSASPPQEPLSYPSSPQELLSCPSPPQELLSCPSPPQEPLSCPNPPQELLSSASPPQGPLSFPSPPQELLSCPSPPQEPLSYPSPPQEPLSYPSSPQGLLSCPSSPQELLSCPSPPQEPLSSASPLQEPLSYPSSPQELLSCPTPPQGPLSFPSPPQELLSSASPPQEPLSYPSSPQELLSCPSPPQGPLSYPSPPQELLSSASPPQEPLSYPSSPEEPLSSASPPQELLSSASPPQGPLSYPSSPQELLSSASPPQEPLSYPSSPQEPLSSASPPQELLSSTSSPQEPLSYPSSPQEPLSYPSPPQELLSSTSSPQEPLSYPSSPQEPLSYPSSPQELLSSASPPQGPLSYPSSPPLPPFPTSLPAPLFHSCSPVIQPTPGLDNRHTLSPPAASHSPPSLLPCSPSSPPPMSPLIPSSIHEPPQTLPSRGQGGPFDLDMLISRALKLCGQSEDLGGSPDGAKRANVKRVPRLPEHRPPPPQTPNS</sequence>
<feature type="domain" description="Protein kinase" evidence="21">
    <location>
        <begin position="19"/>
        <end position="311"/>
    </location>
</feature>
<dbReference type="OrthoDB" id="8806754at2759"/>
<feature type="compositionally biased region" description="Basic and acidic residues" evidence="20">
    <location>
        <begin position="383"/>
        <end position="394"/>
    </location>
</feature>
<keyword evidence="8" id="KW-0597">Phosphoprotein</keyword>
<evidence type="ECO:0000256" key="13">
    <source>
        <dbReference type="ARBA" id="ARBA00023242"/>
    </source>
</evidence>
<feature type="compositionally biased region" description="Polar residues" evidence="20">
    <location>
        <begin position="856"/>
        <end position="890"/>
    </location>
</feature>
<evidence type="ECO:0000256" key="11">
    <source>
        <dbReference type="ARBA" id="ARBA00022777"/>
    </source>
</evidence>
<dbReference type="InterPro" id="IPR050117">
    <property type="entry name" value="MAPK"/>
</dbReference>
<evidence type="ECO:0000256" key="4">
    <source>
        <dbReference type="ARBA" id="ARBA00008832"/>
    </source>
</evidence>
<dbReference type="PROSITE" id="PS00107">
    <property type="entry name" value="PROTEIN_KINASE_ATP"/>
    <property type="match status" value="1"/>
</dbReference>
<keyword evidence="9" id="KW-0808">Transferase</keyword>
<dbReference type="GeneTree" id="ENSGT00940000159850"/>
<evidence type="ECO:0000256" key="6">
    <source>
        <dbReference type="ARBA" id="ARBA00022490"/>
    </source>
</evidence>
<evidence type="ECO:0000256" key="18">
    <source>
        <dbReference type="ARBA" id="ARBA00076119"/>
    </source>
</evidence>
<dbReference type="GeneID" id="110525243"/>
<keyword evidence="14" id="KW-0131">Cell cycle</keyword>
<feature type="compositionally biased region" description="Pro residues" evidence="20">
    <location>
        <begin position="690"/>
        <end position="703"/>
    </location>
</feature>
<feature type="compositionally biased region" description="Polar residues" evidence="20">
    <location>
        <begin position="536"/>
        <end position="552"/>
    </location>
</feature>
<comment type="catalytic activity">
    <reaction evidence="15">
        <text>L-threonyl-[protein] + ATP = O-phospho-L-threonyl-[protein] + ADP + H(+)</text>
        <dbReference type="Rhea" id="RHEA:46608"/>
        <dbReference type="Rhea" id="RHEA-COMP:11060"/>
        <dbReference type="Rhea" id="RHEA-COMP:11605"/>
        <dbReference type="ChEBI" id="CHEBI:15378"/>
        <dbReference type="ChEBI" id="CHEBI:30013"/>
        <dbReference type="ChEBI" id="CHEBI:30616"/>
        <dbReference type="ChEBI" id="CHEBI:61977"/>
        <dbReference type="ChEBI" id="CHEBI:456216"/>
        <dbReference type="EC" id="2.7.11.24"/>
    </reaction>
</comment>
<evidence type="ECO:0000313" key="22">
    <source>
        <dbReference type="Ensembl" id="ENSOMYP00000031025.2"/>
    </source>
</evidence>
<evidence type="ECO:0000256" key="5">
    <source>
        <dbReference type="ARBA" id="ARBA00012411"/>
    </source>
</evidence>
<keyword evidence="23" id="KW-1185">Reference proteome</keyword>
<dbReference type="InterPro" id="IPR000719">
    <property type="entry name" value="Prot_kinase_dom"/>
</dbReference>
<keyword evidence="13" id="KW-0539">Nucleus</keyword>
<dbReference type="AlphaFoldDB" id="A0A8C7Q2S9"/>
<comment type="subcellular location">
    <subcellularLocation>
        <location evidence="3">Cytoplasm</location>
    </subcellularLocation>
    <subcellularLocation>
        <location evidence="2">Nucleus</location>
    </subcellularLocation>
</comment>
<dbReference type="Gene3D" id="3.30.200.20">
    <property type="entry name" value="Phosphorylase Kinase, domain 1"/>
    <property type="match status" value="1"/>
</dbReference>
<dbReference type="PANTHER" id="PTHR24055">
    <property type="entry name" value="MITOGEN-ACTIVATED PROTEIN KINASE"/>
    <property type="match status" value="1"/>
</dbReference>
<dbReference type="SMART" id="SM00220">
    <property type="entry name" value="S_TKc"/>
    <property type="match status" value="1"/>
</dbReference>
<dbReference type="PROSITE" id="PS00108">
    <property type="entry name" value="PROTEIN_KINASE_ST"/>
    <property type="match status" value="1"/>
</dbReference>
<feature type="compositionally biased region" description="Polar residues" evidence="20">
    <location>
        <begin position="789"/>
        <end position="802"/>
    </location>
</feature>
<gene>
    <name evidence="22" type="primary">LOC110525243</name>
</gene>
<reference evidence="22" key="2">
    <citation type="submission" date="2025-08" db="UniProtKB">
        <authorList>
            <consortium name="Ensembl"/>
        </authorList>
    </citation>
    <scope>IDENTIFICATION</scope>
</reference>
<dbReference type="InterPro" id="IPR008271">
    <property type="entry name" value="Ser/Thr_kinase_AS"/>
</dbReference>
<dbReference type="Pfam" id="PF00069">
    <property type="entry name" value="Pkinase"/>
    <property type="match status" value="1"/>
</dbReference>
<evidence type="ECO:0000256" key="8">
    <source>
        <dbReference type="ARBA" id="ARBA00022553"/>
    </source>
</evidence>
<feature type="region of interest" description="Disordered" evidence="20">
    <location>
        <begin position="485"/>
        <end position="505"/>
    </location>
</feature>
<evidence type="ECO:0000256" key="20">
    <source>
        <dbReference type="SAM" id="MobiDB-lite"/>
    </source>
</evidence>
<evidence type="ECO:0000256" key="12">
    <source>
        <dbReference type="ARBA" id="ARBA00022840"/>
    </source>
</evidence>
<organism evidence="22 23">
    <name type="scientific">Oncorhynchus mykiss</name>
    <name type="common">Rainbow trout</name>
    <name type="synonym">Salmo gairdneri</name>
    <dbReference type="NCBI Taxonomy" id="8022"/>
    <lineage>
        <taxon>Eukaryota</taxon>
        <taxon>Metazoa</taxon>
        <taxon>Chordata</taxon>
        <taxon>Craniata</taxon>
        <taxon>Vertebrata</taxon>
        <taxon>Euteleostomi</taxon>
        <taxon>Actinopterygii</taxon>
        <taxon>Neopterygii</taxon>
        <taxon>Teleostei</taxon>
        <taxon>Protacanthopterygii</taxon>
        <taxon>Salmoniformes</taxon>
        <taxon>Salmonidae</taxon>
        <taxon>Salmoninae</taxon>
        <taxon>Oncorhynchus</taxon>
    </lineage>
</organism>
<dbReference type="Proteomes" id="UP000694395">
    <property type="component" value="Chromosome 6"/>
</dbReference>
<dbReference type="InterPro" id="IPR008350">
    <property type="entry name" value="MAPK_ERK3/4"/>
</dbReference>
<dbReference type="PROSITE" id="PS50011">
    <property type="entry name" value="PROTEIN_KINASE_DOM"/>
    <property type="match status" value="1"/>
</dbReference>
<dbReference type="RefSeq" id="XP_036835261.1">
    <property type="nucleotide sequence ID" value="XM_036979366.1"/>
</dbReference>
<keyword evidence="7" id="KW-0723">Serine/threonine-protein kinase</keyword>
<protein>
    <recommendedName>
        <fullName evidence="17">Mitogen-activated protein kinase 4</fullName>
        <ecNumber evidence="5">2.7.11.24</ecNumber>
    </recommendedName>
    <alternativeName>
        <fullName evidence="18">Extracellular signal-regulated kinase 4</fullName>
    </alternativeName>
</protein>
<evidence type="ECO:0000256" key="1">
    <source>
        <dbReference type="ARBA" id="ARBA00001946"/>
    </source>
</evidence>
<reference evidence="22" key="1">
    <citation type="submission" date="2020-07" db="EMBL/GenBank/DDBJ databases">
        <title>A long reads based de novo assembly of the rainbow trout Arlee double haploid line genome.</title>
        <authorList>
            <person name="Gao G."/>
            <person name="Palti Y."/>
        </authorList>
    </citation>
    <scope>NUCLEOTIDE SEQUENCE [LARGE SCALE GENOMIC DNA]</scope>
</reference>
<comment type="similarity">
    <text evidence="4">Belongs to the protein kinase superfamily. CMGC Ser/Thr protein kinase family. MAP kinase subfamily.</text>
</comment>
<evidence type="ECO:0000256" key="19">
    <source>
        <dbReference type="PROSITE-ProRule" id="PRU10141"/>
    </source>
</evidence>
<feature type="compositionally biased region" description="Pro residues" evidence="20">
    <location>
        <begin position="620"/>
        <end position="635"/>
    </location>
</feature>
<evidence type="ECO:0000256" key="3">
    <source>
        <dbReference type="ARBA" id="ARBA00004496"/>
    </source>
</evidence>
<feature type="compositionally biased region" description="Polar residues" evidence="20">
    <location>
        <begin position="809"/>
        <end position="845"/>
    </location>
</feature>
<feature type="binding site" evidence="19">
    <location>
        <position position="49"/>
    </location>
    <ligand>
        <name>ATP</name>
        <dbReference type="ChEBI" id="CHEBI:30616"/>
    </ligand>
</feature>
<feature type="compositionally biased region" description="Pro residues" evidence="20">
    <location>
        <begin position="580"/>
        <end position="593"/>
    </location>
</feature>
<evidence type="ECO:0000256" key="10">
    <source>
        <dbReference type="ARBA" id="ARBA00022741"/>
    </source>
</evidence>
<evidence type="ECO:0000256" key="15">
    <source>
        <dbReference type="ARBA" id="ARBA00047592"/>
    </source>
</evidence>
<feature type="region of interest" description="Disordered" evidence="20">
    <location>
        <begin position="383"/>
        <end position="407"/>
    </location>
</feature>
<feature type="compositionally biased region" description="Pro residues" evidence="20">
    <location>
        <begin position="603"/>
        <end position="613"/>
    </location>
</feature>
<keyword evidence="12 19" id="KW-0067">ATP-binding</keyword>
<dbReference type="Ensembl" id="ENSOMYT00000033837.2">
    <property type="protein sequence ID" value="ENSOMYP00000031025.2"/>
    <property type="gene ID" value="ENSOMYG00000014535.2"/>
</dbReference>
<dbReference type="GO" id="GO:0005634">
    <property type="term" value="C:nucleus"/>
    <property type="evidence" value="ECO:0007669"/>
    <property type="project" value="UniProtKB-SubCell"/>
</dbReference>
<evidence type="ECO:0000256" key="16">
    <source>
        <dbReference type="ARBA" id="ARBA00048312"/>
    </source>
</evidence>
<dbReference type="Gene3D" id="1.10.510.10">
    <property type="entry name" value="Transferase(Phosphotransferase) domain 1"/>
    <property type="match status" value="1"/>
</dbReference>
<feature type="region of interest" description="Disordered" evidence="20">
    <location>
        <begin position="523"/>
        <end position="985"/>
    </location>
</feature>
<feature type="compositionally biased region" description="Pro residues" evidence="20">
    <location>
        <begin position="901"/>
        <end position="912"/>
    </location>
</feature>
<evidence type="ECO:0000259" key="21">
    <source>
        <dbReference type="PROSITE" id="PS50011"/>
    </source>
</evidence>
<feature type="compositionally biased region" description="Pro residues" evidence="20">
    <location>
        <begin position="730"/>
        <end position="743"/>
    </location>
</feature>
<dbReference type="FunFam" id="1.10.510.10:FF:000136">
    <property type="entry name" value="mitogen-activated protein kinase 6"/>
    <property type="match status" value="1"/>
</dbReference>
<feature type="compositionally biased region" description="Low complexity" evidence="20">
    <location>
        <begin position="936"/>
        <end position="952"/>
    </location>
</feature>
<comment type="catalytic activity">
    <reaction evidence="16">
        <text>L-seryl-[protein] + ATP = O-phospho-L-seryl-[protein] + ADP + H(+)</text>
        <dbReference type="Rhea" id="RHEA:17989"/>
        <dbReference type="Rhea" id="RHEA-COMP:9863"/>
        <dbReference type="Rhea" id="RHEA-COMP:11604"/>
        <dbReference type="ChEBI" id="CHEBI:15378"/>
        <dbReference type="ChEBI" id="CHEBI:29999"/>
        <dbReference type="ChEBI" id="CHEBI:30616"/>
        <dbReference type="ChEBI" id="CHEBI:83421"/>
        <dbReference type="ChEBI" id="CHEBI:456216"/>
        <dbReference type="EC" id="2.7.11.24"/>
    </reaction>
</comment>
<evidence type="ECO:0000313" key="23">
    <source>
        <dbReference type="Proteomes" id="UP000694395"/>
    </source>
</evidence>
<keyword evidence="10 19" id="KW-0547">Nucleotide-binding</keyword>
<proteinExistence type="inferred from homology"/>
<feature type="compositionally biased region" description="Low complexity" evidence="20">
    <location>
        <begin position="756"/>
        <end position="782"/>
    </location>
</feature>
<evidence type="ECO:0000256" key="14">
    <source>
        <dbReference type="ARBA" id="ARBA00023306"/>
    </source>
</evidence>